<dbReference type="PANTHER" id="PTHR33528:SF17">
    <property type="entry name" value="TRANSMEMBRANE PROTEIN"/>
    <property type="match status" value="1"/>
</dbReference>
<dbReference type="EMBL" id="JARBHA010000016">
    <property type="protein sequence ID" value="KAJ9678989.1"/>
    <property type="molecule type" value="Genomic_DNA"/>
</dbReference>
<comment type="caution">
    <text evidence="1">The sequence shown here is derived from an EMBL/GenBank/DDBJ whole genome shotgun (WGS) entry which is preliminary data.</text>
</comment>
<protein>
    <submittedName>
        <fullName evidence="1">Uncharacterized protein</fullName>
    </submittedName>
</protein>
<accession>A0AA38YYY5</accession>
<dbReference type="PANTHER" id="PTHR33528">
    <property type="entry name" value="OS07G0239500 PROTEIN"/>
    <property type="match status" value="1"/>
</dbReference>
<organism evidence="1 2">
    <name type="scientific">Vitis rotundifolia</name>
    <name type="common">Muscadine grape</name>
    <dbReference type="NCBI Taxonomy" id="103349"/>
    <lineage>
        <taxon>Eukaryota</taxon>
        <taxon>Viridiplantae</taxon>
        <taxon>Streptophyta</taxon>
        <taxon>Embryophyta</taxon>
        <taxon>Tracheophyta</taxon>
        <taxon>Spermatophyta</taxon>
        <taxon>Magnoliopsida</taxon>
        <taxon>eudicotyledons</taxon>
        <taxon>Gunneridae</taxon>
        <taxon>Pentapetalae</taxon>
        <taxon>rosids</taxon>
        <taxon>Vitales</taxon>
        <taxon>Vitaceae</taxon>
        <taxon>Viteae</taxon>
        <taxon>Vitis</taxon>
    </lineage>
</organism>
<proteinExistence type="predicted"/>
<gene>
    <name evidence="1" type="ORF">PVL29_021033</name>
</gene>
<dbReference type="PROSITE" id="PS51257">
    <property type="entry name" value="PROKAR_LIPOPROTEIN"/>
    <property type="match status" value="1"/>
</dbReference>
<dbReference type="Proteomes" id="UP001168098">
    <property type="component" value="Unassembled WGS sequence"/>
</dbReference>
<evidence type="ECO:0000313" key="2">
    <source>
        <dbReference type="Proteomes" id="UP001168098"/>
    </source>
</evidence>
<dbReference type="InterPro" id="IPR027854">
    <property type="entry name" value="STMP1"/>
</dbReference>
<reference evidence="1 2" key="1">
    <citation type="journal article" date="2023" name="BMC Biotechnol.">
        <title>Vitis rotundifolia cv Carlos genome sequencing.</title>
        <authorList>
            <person name="Huff M."/>
            <person name="Hulse-Kemp A."/>
            <person name="Scheffler B."/>
            <person name="Youngblood R."/>
            <person name="Simpson S."/>
            <person name="Babiker E."/>
            <person name="Staton M."/>
        </authorList>
    </citation>
    <scope>NUCLEOTIDE SEQUENCE [LARGE SCALE GENOMIC DNA]</scope>
    <source>
        <tissue evidence="1">Leaf</tissue>
    </source>
</reference>
<dbReference type="Pfam" id="PF15054">
    <property type="entry name" value="DUF4535"/>
    <property type="match status" value="1"/>
</dbReference>
<dbReference type="AlphaFoldDB" id="A0AA38YYY5"/>
<sequence>MGIFRSSFSFMVGTACGIYIAQNYNVPNIKKLANTAIFMAKHLEEKYRKPKKRDDD</sequence>
<evidence type="ECO:0000313" key="1">
    <source>
        <dbReference type="EMBL" id="KAJ9678989.1"/>
    </source>
</evidence>
<name>A0AA38YYY5_VITRO</name>
<keyword evidence="2" id="KW-1185">Reference proteome</keyword>